<feature type="region of interest" description="Disordered" evidence="1">
    <location>
        <begin position="184"/>
        <end position="222"/>
    </location>
</feature>
<dbReference type="Proteomes" id="UP000199503">
    <property type="component" value="Unassembled WGS sequence"/>
</dbReference>
<evidence type="ECO:0000313" key="3">
    <source>
        <dbReference type="EMBL" id="SES43214.1"/>
    </source>
</evidence>
<protein>
    <recommendedName>
        <fullName evidence="5">Alkaline shock response membrane anchor protein AmaP</fullName>
    </recommendedName>
</protein>
<keyword evidence="2" id="KW-1133">Transmembrane helix</keyword>
<organism evidence="3 4">
    <name type="scientific">Lentzea albida</name>
    <dbReference type="NCBI Taxonomy" id="65499"/>
    <lineage>
        <taxon>Bacteria</taxon>
        <taxon>Bacillati</taxon>
        <taxon>Actinomycetota</taxon>
        <taxon>Actinomycetes</taxon>
        <taxon>Pseudonocardiales</taxon>
        <taxon>Pseudonocardiaceae</taxon>
        <taxon>Lentzea</taxon>
    </lineage>
</organism>
<keyword evidence="4" id="KW-1185">Reference proteome</keyword>
<reference evidence="4" key="1">
    <citation type="submission" date="2016-10" db="EMBL/GenBank/DDBJ databases">
        <authorList>
            <person name="Varghese N."/>
            <person name="Submissions S."/>
        </authorList>
    </citation>
    <scope>NUCLEOTIDE SEQUENCE [LARGE SCALE GENOMIC DNA]</scope>
    <source>
        <strain evidence="4">DSM 44437</strain>
    </source>
</reference>
<evidence type="ECO:0008006" key="5">
    <source>
        <dbReference type="Google" id="ProtNLM"/>
    </source>
</evidence>
<accession>A0A1H9XAR3</accession>
<keyword evidence="2" id="KW-0472">Membrane</keyword>
<evidence type="ECO:0000256" key="2">
    <source>
        <dbReference type="SAM" id="Phobius"/>
    </source>
</evidence>
<keyword evidence="2" id="KW-0812">Transmembrane</keyword>
<name>A0A1H9XAR3_9PSEU</name>
<proteinExistence type="predicted"/>
<sequence length="222" mass="23456">MNGLERPARLNRVVLAVTGLVLLVGGGVVVAETLTTLNLLRPDAPLVPGDALPPTWVWYVAAIGSAALGLLAIRWLVAQADRTPESSTWRYDTEPGSGRTELAASTAITPLLAEIEAYPGVHAVHGTLAGRLDAPALALVISTTQDGEPGAIRHALVAEGLPRLRRALAIDELPTTVEFRLTDALGPRTPARRAHREQTPDLGAAPRDDRGPAPAENRIRAV</sequence>
<feature type="compositionally biased region" description="Basic and acidic residues" evidence="1">
    <location>
        <begin position="206"/>
        <end position="222"/>
    </location>
</feature>
<evidence type="ECO:0000313" key="4">
    <source>
        <dbReference type="Proteomes" id="UP000199503"/>
    </source>
</evidence>
<dbReference type="AlphaFoldDB" id="A0A1H9XAR3"/>
<gene>
    <name evidence="3" type="ORF">SAMN04488000_13112</name>
</gene>
<dbReference type="EMBL" id="FOFV01000031">
    <property type="protein sequence ID" value="SES43214.1"/>
    <property type="molecule type" value="Genomic_DNA"/>
</dbReference>
<dbReference type="RefSeq" id="WP_245786706.1">
    <property type="nucleotide sequence ID" value="NZ_FOFV01000031.1"/>
</dbReference>
<dbReference type="STRING" id="65499.SAMN04488000_13112"/>
<evidence type="ECO:0000256" key="1">
    <source>
        <dbReference type="SAM" id="MobiDB-lite"/>
    </source>
</evidence>
<feature type="transmembrane region" description="Helical" evidence="2">
    <location>
        <begin position="55"/>
        <end position="77"/>
    </location>
</feature>